<dbReference type="Proteomes" id="UP000494206">
    <property type="component" value="Unassembled WGS sequence"/>
</dbReference>
<feature type="transmembrane region" description="Helical" evidence="5">
    <location>
        <begin position="130"/>
        <end position="154"/>
    </location>
</feature>
<dbReference type="InterPro" id="IPR000276">
    <property type="entry name" value="GPCR_Rhodpsn"/>
</dbReference>
<feature type="transmembrane region" description="Helical" evidence="5">
    <location>
        <begin position="51"/>
        <end position="77"/>
    </location>
</feature>
<dbReference type="Gene3D" id="1.20.1070.10">
    <property type="entry name" value="Rhodopsin 7-helix transmembrane proteins"/>
    <property type="match status" value="1"/>
</dbReference>
<feature type="transmembrane region" description="Helical" evidence="5">
    <location>
        <begin position="288"/>
        <end position="311"/>
    </location>
</feature>
<dbReference type="GO" id="GO:0004930">
    <property type="term" value="F:G protein-coupled receptor activity"/>
    <property type="evidence" value="ECO:0007669"/>
    <property type="project" value="InterPro"/>
</dbReference>
<evidence type="ECO:0000256" key="4">
    <source>
        <dbReference type="ARBA" id="ARBA00023136"/>
    </source>
</evidence>
<feature type="transmembrane region" description="Helical" evidence="5">
    <location>
        <begin position="89"/>
        <end position="110"/>
    </location>
</feature>
<feature type="transmembrane region" description="Helical" evidence="5">
    <location>
        <begin position="175"/>
        <end position="192"/>
    </location>
</feature>
<dbReference type="OrthoDB" id="5857538at2759"/>
<reference evidence="7 8" key="1">
    <citation type="submission" date="2020-04" db="EMBL/GenBank/DDBJ databases">
        <authorList>
            <person name="Laetsch R D."/>
            <person name="Stevens L."/>
            <person name="Kumar S."/>
            <person name="Blaxter L. M."/>
        </authorList>
    </citation>
    <scope>NUCLEOTIDE SEQUENCE [LARGE SCALE GENOMIC DNA]</scope>
</reference>
<feature type="transmembrane region" description="Helical" evidence="5">
    <location>
        <begin position="323"/>
        <end position="346"/>
    </location>
</feature>
<dbReference type="SUPFAM" id="SSF81321">
    <property type="entry name" value="Family A G protein-coupled receptor-like"/>
    <property type="match status" value="1"/>
</dbReference>
<evidence type="ECO:0000256" key="3">
    <source>
        <dbReference type="ARBA" id="ARBA00022989"/>
    </source>
</evidence>
<gene>
    <name evidence="7" type="ORF">CBOVIS_LOCUS1993</name>
</gene>
<evidence type="ECO:0000259" key="6">
    <source>
        <dbReference type="PROSITE" id="PS50262"/>
    </source>
</evidence>
<organism evidence="7 8">
    <name type="scientific">Caenorhabditis bovis</name>
    <dbReference type="NCBI Taxonomy" id="2654633"/>
    <lineage>
        <taxon>Eukaryota</taxon>
        <taxon>Metazoa</taxon>
        <taxon>Ecdysozoa</taxon>
        <taxon>Nematoda</taxon>
        <taxon>Chromadorea</taxon>
        <taxon>Rhabditida</taxon>
        <taxon>Rhabditina</taxon>
        <taxon>Rhabditomorpha</taxon>
        <taxon>Rhabditoidea</taxon>
        <taxon>Rhabditidae</taxon>
        <taxon>Peloderinae</taxon>
        <taxon>Caenorhabditis</taxon>
    </lineage>
</organism>
<name>A0A8S1EDA3_9PELO</name>
<evidence type="ECO:0000313" key="7">
    <source>
        <dbReference type="EMBL" id="CAB3398753.1"/>
    </source>
</evidence>
<feature type="transmembrane region" description="Helical" evidence="5">
    <location>
        <begin position="230"/>
        <end position="254"/>
    </location>
</feature>
<keyword evidence="3 5" id="KW-1133">Transmembrane helix</keyword>
<keyword evidence="8" id="KW-1185">Reference proteome</keyword>
<dbReference type="AlphaFoldDB" id="A0A8S1EDA3"/>
<dbReference type="EMBL" id="CADEPM010000001">
    <property type="protein sequence ID" value="CAB3398753.1"/>
    <property type="molecule type" value="Genomic_DNA"/>
</dbReference>
<evidence type="ECO:0000313" key="8">
    <source>
        <dbReference type="Proteomes" id="UP000494206"/>
    </source>
</evidence>
<evidence type="ECO:0000256" key="1">
    <source>
        <dbReference type="ARBA" id="ARBA00004370"/>
    </source>
</evidence>
<evidence type="ECO:0000256" key="2">
    <source>
        <dbReference type="ARBA" id="ARBA00022692"/>
    </source>
</evidence>
<proteinExistence type="predicted"/>
<sequence>MPSKKNSDRHSYADMTENSGLVPLNTTDAMSLTTTKHPLCSAPDDFKLVERFWLCVVVGVTVSTMSILFNSFIFVVFSLNRQHRKSPNLYLLLLSMFDVFIAFAYIAVLSVRVLTNFTASVLLKSIWVKYMVPMLAVSHIGITSSTFLICFVSIERYCITVNNFLVPHLQRHRPFLAFLAVMCGVVSKGTILKEVTINTDEDCAGELNYWRVEPSQLVLRNPNFNIYWRFYFRNIFTILAPFFILLLVNCLLLYRLQEHVKKSKYIEQSDKQVVKMKKARIRAATRSLVIIICTYLFSNVLSVIITIWEYIDSASLFAERYQSFYVLSVDVISILTIVASCLRLPIYAICQPLLRKEMNECLLRFCGCGGGEMRKKKMEVVVEAKPLQSSQLINPIDSDSTSVGSRIEFV</sequence>
<comment type="caution">
    <text evidence="7">The sequence shown here is derived from an EMBL/GenBank/DDBJ whole genome shotgun (WGS) entry which is preliminary data.</text>
</comment>
<evidence type="ECO:0000256" key="5">
    <source>
        <dbReference type="SAM" id="Phobius"/>
    </source>
</evidence>
<dbReference type="PANTHER" id="PTHR46709:SF7">
    <property type="entry name" value="G-PROTEIN COUPLED RECEPTORS FAMILY 1 PROFILE DOMAIN-CONTAINING PROTEIN"/>
    <property type="match status" value="1"/>
</dbReference>
<feature type="domain" description="G-protein coupled receptors family 1 profile" evidence="6">
    <location>
        <begin position="69"/>
        <end position="347"/>
    </location>
</feature>
<keyword evidence="2 5" id="KW-0812">Transmembrane</keyword>
<dbReference type="GO" id="GO:0016020">
    <property type="term" value="C:membrane"/>
    <property type="evidence" value="ECO:0007669"/>
    <property type="project" value="UniProtKB-SubCell"/>
</dbReference>
<dbReference type="InterPro" id="IPR017452">
    <property type="entry name" value="GPCR_Rhodpsn_7TM"/>
</dbReference>
<dbReference type="PANTHER" id="PTHR46709">
    <property type="entry name" value="PROTEIN CBG23488-RELATED"/>
    <property type="match status" value="1"/>
</dbReference>
<protein>
    <recommendedName>
        <fullName evidence="6">G-protein coupled receptors family 1 profile domain-containing protein</fullName>
    </recommendedName>
</protein>
<dbReference type="Pfam" id="PF00001">
    <property type="entry name" value="7tm_1"/>
    <property type="match status" value="1"/>
</dbReference>
<dbReference type="PROSITE" id="PS50262">
    <property type="entry name" value="G_PROTEIN_RECEP_F1_2"/>
    <property type="match status" value="1"/>
</dbReference>
<accession>A0A8S1EDA3</accession>
<keyword evidence="4 5" id="KW-0472">Membrane</keyword>
<comment type="subcellular location">
    <subcellularLocation>
        <location evidence="1">Membrane</location>
    </subcellularLocation>
</comment>